<feature type="region of interest" description="Disordered" evidence="1">
    <location>
        <begin position="1"/>
        <end position="21"/>
    </location>
</feature>
<evidence type="ECO:0000313" key="2">
    <source>
        <dbReference type="EMBL" id="KAF9441370.1"/>
    </source>
</evidence>
<evidence type="ECO:0000256" key="1">
    <source>
        <dbReference type="SAM" id="MobiDB-lite"/>
    </source>
</evidence>
<gene>
    <name evidence="2" type="ORF">P691DRAFT_684097</name>
</gene>
<keyword evidence="3" id="KW-1185">Reference proteome</keyword>
<comment type="caution">
    <text evidence="2">The sequence shown here is derived from an EMBL/GenBank/DDBJ whole genome shotgun (WGS) entry which is preliminary data.</text>
</comment>
<dbReference type="OrthoDB" id="3353107at2759"/>
<feature type="non-terminal residue" evidence="2">
    <location>
        <position position="1"/>
    </location>
</feature>
<reference evidence="2" key="1">
    <citation type="submission" date="2020-11" db="EMBL/GenBank/DDBJ databases">
        <authorList>
            <consortium name="DOE Joint Genome Institute"/>
            <person name="Ahrendt S."/>
            <person name="Riley R."/>
            <person name="Andreopoulos W."/>
            <person name="Labutti K."/>
            <person name="Pangilinan J."/>
            <person name="Ruiz-Duenas F.J."/>
            <person name="Barrasa J.M."/>
            <person name="Sanchez-Garcia M."/>
            <person name="Camarero S."/>
            <person name="Miyauchi S."/>
            <person name="Serrano A."/>
            <person name="Linde D."/>
            <person name="Babiker R."/>
            <person name="Drula E."/>
            <person name="Ayuso-Fernandez I."/>
            <person name="Pacheco R."/>
            <person name="Padilla G."/>
            <person name="Ferreira P."/>
            <person name="Barriuso J."/>
            <person name="Kellner H."/>
            <person name="Castanera R."/>
            <person name="Alfaro M."/>
            <person name="Ramirez L."/>
            <person name="Pisabarro A.G."/>
            <person name="Kuo A."/>
            <person name="Tritt A."/>
            <person name="Lipzen A."/>
            <person name="He G."/>
            <person name="Yan M."/>
            <person name="Ng V."/>
            <person name="Cullen D."/>
            <person name="Martin F."/>
            <person name="Rosso M.-N."/>
            <person name="Henrissat B."/>
            <person name="Hibbett D."/>
            <person name="Martinez A.T."/>
            <person name="Grigoriev I.V."/>
        </authorList>
    </citation>
    <scope>NUCLEOTIDE SEQUENCE</scope>
    <source>
        <strain evidence="2">MF-IS2</strain>
    </source>
</reference>
<proteinExistence type="predicted"/>
<sequence length="87" mass="10018">ISSTQEANLEHTPVPVPDHQNPLSLEDFWKFELALEELGNHHCIPPGFGMLPDEWEDGEYHSVEGIKVGWKQQSWLVISLSDEIWRP</sequence>
<dbReference type="EMBL" id="MU151933">
    <property type="protein sequence ID" value="KAF9441370.1"/>
    <property type="molecule type" value="Genomic_DNA"/>
</dbReference>
<dbReference type="Proteomes" id="UP000807342">
    <property type="component" value="Unassembled WGS sequence"/>
</dbReference>
<organism evidence="2 3">
    <name type="scientific">Macrolepiota fuliginosa MF-IS2</name>
    <dbReference type="NCBI Taxonomy" id="1400762"/>
    <lineage>
        <taxon>Eukaryota</taxon>
        <taxon>Fungi</taxon>
        <taxon>Dikarya</taxon>
        <taxon>Basidiomycota</taxon>
        <taxon>Agaricomycotina</taxon>
        <taxon>Agaricomycetes</taxon>
        <taxon>Agaricomycetidae</taxon>
        <taxon>Agaricales</taxon>
        <taxon>Agaricineae</taxon>
        <taxon>Agaricaceae</taxon>
        <taxon>Macrolepiota</taxon>
    </lineage>
</organism>
<accession>A0A9P6BXE4</accession>
<protein>
    <submittedName>
        <fullName evidence="2">Uncharacterized protein</fullName>
    </submittedName>
</protein>
<name>A0A9P6BXE4_9AGAR</name>
<evidence type="ECO:0000313" key="3">
    <source>
        <dbReference type="Proteomes" id="UP000807342"/>
    </source>
</evidence>
<dbReference type="AlphaFoldDB" id="A0A9P6BXE4"/>